<accession>A0A8K1ZZK3</accession>
<comment type="caution">
    <text evidence="2">The sequence shown here is derived from an EMBL/GenBank/DDBJ whole genome shotgun (WGS) entry which is preliminary data.</text>
</comment>
<evidence type="ECO:0000313" key="3">
    <source>
        <dbReference type="Proteomes" id="UP000607397"/>
    </source>
</evidence>
<dbReference type="InterPro" id="IPR021481">
    <property type="entry name" value="DUF3134"/>
</dbReference>
<feature type="compositionally biased region" description="Acidic residues" evidence="1">
    <location>
        <begin position="65"/>
        <end position="80"/>
    </location>
</feature>
<keyword evidence="3" id="KW-1185">Reference proteome</keyword>
<gene>
    <name evidence="2" type="ORF">GS597_08840</name>
</gene>
<sequence length="80" mass="8858">MAPQNPSLREARITDLAPIIPHRRDASILNWLEGTGRLMEREGADRALLSDSDDMEEINALMSGDDADFEEDDLGGDDDD</sequence>
<dbReference type="AlphaFoldDB" id="A0A8K1ZZK3"/>
<evidence type="ECO:0000256" key="1">
    <source>
        <dbReference type="SAM" id="MobiDB-lite"/>
    </source>
</evidence>
<dbReference type="RefSeq" id="WP_161825076.1">
    <property type="nucleotide sequence ID" value="NZ_WVIC01000014.1"/>
</dbReference>
<dbReference type="Proteomes" id="UP000607397">
    <property type="component" value="Unassembled WGS sequence"/>
</dbReference>
<proteinExistence type="predicted"/>
<name>A0A8K1ZZK3_9CYAN</name>
<protein>
    <submittedName>
        <fullName evidence="2">DUF3134 domain-containing protein</fullName>
    </submittedName>
</protein>
<evidence type="ECO:0000313" key="2">
    <source>
        <dbReference type="EMBL" id="NCJ06607.1"/>
    </source>
</evidence>
<feature type="region of interest" description="Disordered" evidence="1">
    <location>
        <begin position="61"/>
        <end position="80"/>
    </location>
</feature>
<dbReference type="EMBL" id="WVIC01000014">
    <property type="protein sequence ID" value="NCJ06607.1"/>
    <property type="molecule type" value="Genomic_DNA"/>
</dbReference>
<reference evidence="2" key="1">
    <citation type="submission" date="2019-12" db="EMBL/GenBank/DDBJ databases">
        <title>High-Quality draft genome sequences of three cyanobacteria isolated from the limestone walls of the Old Cathedral of Coimbra.</title>
        <authorList>
            <person name="Tiago I."/>
            <person name="Soares F."/>
            <person name="Portugal A."/>
        </authorList>
    </citation>
    <scope>NUCLEOTIDE SEQUENCE [LARGE SCALE GENOMIC DNA]</scope>
    <source>
        <strain evidence="2">C</strain>
    </source>
</reference>
<dbReference type="Pfam" id="PF11332">
    <property type="entry name" value="DUF3134"/>
    <property type="match status" value="1"/>
</dbReference>
<organism evidence="2 3">
    <name type="scientific">Petrachloros mirabilis ULC683</name>
    <dbReference type="NCBI Taxonomy" id="2781853"/>
    <lineage>
        <taxon>Bacteria</taxon>
        <taxon>Bacillati</taxon>
        <taxon>Cyanobacteriota</taxon>
        <taxon>Cyanophyceae</taxon>
        <taxon>Synechococcales</taxon>
        <taxon>Petrachlorosaceae</taxon>
        <taxon>Petrachloros</taxon>
        <taxon>Petrachloros mirabilis</taxon>
    </lineage>
</organism>